<organism evidence="2 3">
    <name type="scientific">Agrotis ipsilon multiple nucleopolyhedrovirus</name>
    <dbReference type="NCBI Taxonomy" id="208013"/>
    <lineage>
        <taxon>Viruses</taxon>
        <taxon>Viruses incertae sedis</taxon>
        <taxon>Naldaviricetes</taxon>
        <taxon>Lefavirales</taxon>
        <taxon>Baculoviridae</taxon>
        <taxon>Alphabaculovirus</taxon>
        <taxon>Alphabaculovirus agipsilonis</taxon>
    </lineage>
</organism>
<feature type="transmembrane region" description="Helical" evidence="1">
    <location>
        <begin position="152"/>
        <end position="173"/>
    </location>
</feature>
<sequence length="449" mass="49689">MSLSKSTILTLVLILVEFSRSMLSSAMNIPSLDLQKTLSERLYKGDKSLLMTRVDIASSAITFLVSVPLILLNGKKNVLKYKTRLMLLPAFGCFMSLVSLTYLTNHQHTVSAAGVYVLLLLPSLTGELFLFETCLSDIAASAVTCKQHRVSIFLWMKGAKIIGVCVVQILLPIVGVDENTMLRSVSPATCAMVIVSSILLVFVESCYSAAVAVDDNDFALNEKVNDDDNDDEIKIYDETTIKLKPSPVSSPPSILKTLRGFTVYHGLLCALITLHSAQRGEYKFTYVFLSTHLHNTEARLRIINGCQYLLFSVSLYSMGFVVKTSKSANITLNAFVVSMVFSACARVCQIVAWELTRFDVWILSAVLSTPGPLAYQVVQQVMYKKLADERLAGVVLLTADKFMSIPVTQLYQVAYRDWLVCPFYVTLTLMVLGTIVGLSTKTMRAWIRG</sequence>
<feature type="transmembrane region" description="Helical" evidence="1">
    <location>
        <begin position="417"/>
        <end position="438"/>
    </location>
</feature>
<accession>B6D5T8</accession>
<proteinExistence type="predicted"/>
<feature type="transmembrane region" description="Helical" evidence="1">
    <location>
        <begin position="185"/>
        <end position="203"/>
    </location>
</feature>
<dbReference type="RefSeq" id="YP_002268054.1">
    <property type="nucleotide sequence ID" value="NC_011345.1"/>
</dbReference>
<feature type="transmembrane region" description="Helical" evidence="1">
    <location>
        <begin position="85"/>
        <end position="104"/>
    </location>
</feature>
<dbReference type="Proteomes" id="UP000204251">
    <property type="component" value="Segment"/>
</dbReference>
<keyword evidence="1" id="KW-0812">Transmembrane</keyword>
<name>B6D5T8_9ABAC</name>
<protein>
    <submittedName>
        <fullName evidence="2">Uncharacterized protein</fullName>
    </submittedName>
</protein>
<evidence type="ECO:0000256" key="1">
    <source>
        <dbReference type="SAM" id="Phobius"/>
    </source>
</evidence>
<keyword evidence="1" id="KW-1133">Transmembrane helix</keyword>
<evidence type="ECO:0000313" key="3">
    <source>
        <dbReference type="Proteomes" id="UP000204251"/>
    </source>
</evidence>
<keyword evidence="1" id="KW-0472">Membrane</keyword>
<dbReference type="GeneID" id="6965793"/>
<dbReference type="OrthoDB" id="9699at10239"/>
<feature type="transmembrane region" description="Helical" evidence="1">
    <location>
        <begin position="50"/>
        <end position="73"/>
    </location>
</feature>
<evidence type="ECO:0000313" key="2">
    <source>
        <dbReference type="EMBL" id="ACI28726.1"/>
    </source>
</evidence>
<feature type="transmembrane region" description="Helical" evidence="1">
    <location>
        <begin position="330"/>
        <end position="352"/>
    </location>
</feature>
<dbReference type="EMBL" id="EU839994">
    <property type="protein sequence ID" value="ACI28726.1"/>
    <property type="molecule type" value="Genomic_DNA"/>
</dbReference>
<feature type="transmembrane region" description="Helical" evidence="1">
    <location>
        <begin position="110"/>
        <end position="131"/>
    </location>
</feature>
<keyword evidence="3" id="KW-1185">Reference proteome</keyword>
<reference evidence="2 3" key="1">
    <citation type="submission" date="2008-06" db="EMBL/GenBank/DDBJ databases">
        <title>Complete nucleotide sequence analysis of the Agrotis ipsilon multiple nucleopolyhedrovirus.</title>
        <authorList>
            <person name="Harrison R.L."/>
        </authorList>
    </citation>
    <scope>NUCLEOTIDE SEQUENCE [LARGE SCALE GENOMIC DNA]</scope>
    <source>
        <strain evidence="2 3">Illinois</strain>
    </source>
</reference>
<dbReference type="KEGG" id="vg:6965793"/>